<evidence type="ECO:0000313" key="3">
    <source>
        <dbReference type="Proteomes" id="UP000198891"/>
    </source>
</evidence>
<dbReference type="STRING" id="381665.SAMN05216554_0878"/>
<dbReference type="OrthoDB" id="262125at2"/>
<dbReference type="Proteomes" id="UP000198891">
    <property type="component" value="Unassembled WGS sequence"/>
</dbReference>
<dbReference type="InterPro" id="IPR011659">
    <property type="entry name" value="WD40"/>
</dbReference>
<dbReference type="Pfam" id="PF07676">
    <property type="entry name" value="PD40"/>
    <property type="match status" value="2"/>
</dbReference>
<gene>
    <name evidence="2" type="ORF">SAMN05216554_0878</name>
</gene>
<name>A0A1H3L8E4_9MICO</name>
<dbReference type="RefSeq" id="WP_092549275.1">
    <property type="nucleotide sequence ID" value="NZ_FNPZ01000001.1"/>
</dbReference>
<reference evidence="2 3" key="1">
    <citation type="submission" date="2016-10" db="EMBL/GenBank/DDBJ databases">
        <authorList>
            <person name="de Groot N.N."/>
        </authorList>
    </citation>
    <scope>NUCLEOTIDE SEQUENCE [LARGE SCALE GENOMIC DNA]</scope>
    <source>
        <strain evidence="2 3">CGMCC 4.3491</strain>
    </source>
</reference>
<dbReference type="SUPFAM" id="SSF69304">
    <property type="entry name" value="Tricorn protease N-terminal domain"/>
    <property type="match status" value="1"/>
</dbReference>
<accession>A0A1H3L8E4</accession>
<evidence type="ECO:0000313" key="2">
    <source>
        <dbReference type="EMBL" id="SDY60797.1"/>
    </source>
</evidence>
<organism evidence="2 3">
    <name type="scientific">Herbiconiux ginsengi</name>
    <dbReference type="NCBI Taxonomy" id="381665"/>
    <lineage>
        <taxon>Bacteria</taxon>
        <taxon>Bacillati</taxon>
        <taxon>Actinomycetota</taxon>
        <taxon>Actinomycetes</taxon>
        <taxon>Micrococcales</taxon>
        <taxon>Microbacteriaceae</taxon>
        <taxon>Herbiconiux</taxon>
    </lineage>
</organism>
<dbReference type="InterPro" id="IPR011042">
    <property type="entry name" value="6-blade_b-propeller_TolB-like"/>
</dbReference>
<dbReference type="AlphaFoldDB" id="A0A1H3L8E4"/>
<dbReference type="PANTHER" id="PTHR36842:SF1">
    <property type="entry name" value="PROTEIN TOLB"/>
    <property type="match status" value="1"/>
</dbReference>
<proteinExistence type="inferred from homology"/>
<comment type="similarity">
    <text evidence="1">Belongs to the TolB family.</text>
</comment>
<dbReference type="Gene3D" id="2.120.10.30">
    <property type="entry name" value="TolB, C-terminal domain"/>
    <property type="match status" value="1"/>
</dbReference>
<dbReference type="PANTHER" id="PTHR36842">
    <property type="entry name" value="PROTEIN TOLB HOMOLOG"/>
    <property type="match status" value="1"/>
</dbReference>
<dbReference type="EMBL" id="FNPZ01000001">
    <property type="protein sequence ID" value="SDY60797.1"/>
    <property type="molecule type" value="Genomic_DNA"/>
</dbReference>
<evidence type="ECO:0000256" key="1">
    <source>
        <dbReference type="ARBA" id="ARBA00009820"/>
    </source>
</evidence>
<sequence>MRYLRELVAGQVCQIIVIDTVTGLGEVIHESAEMLYEAPNWTADGRLVLNGDGRLWQLRPQAGAVPELISLTGVPDLNNDHVLSPVSDEVFVSANDWQIYVVPLAGGAARRLTPDDDGRMHFLHGVSPDGATLAYIGVQPAAEPGGAWGHGVVYVLETGGVESVALTSDSWSSDGCEYSPDGAWLYLNTEAFSSQDGHAQIARMPAGGGDLEQLTCDERVNWFPHVSPDGRSIVYLSYPSGTVGHPADLPVELRLVRDGDWEAVETLATLFGGQGTINVNSWAPDGRRLAFVAYPIRDI</sequence>
<keyword evidence="3" id="KW-1185">Reference proteome</keyword>
<protein>
    <submittedName>
        <fullName evidence="2">WD40-like Beta Propeller Repeat</fullName>
    </submittedName>
</protein>